<feature type="domain" description="Gfo/Idh/MocA-like oxidoreductase N-terminal" evidence="2">
    <location>
        <begin position="4"/>
        <end position="122"/>
    </location>
</feature>
<evidence type="ECO:0000313" key="3">
    <source>
        <dbReference type="EMBL" id="SVA62278.1"/>
    </source>
</evidence>
<dbReference type="InterPro" id="IPR000683">
    <property type="entry name" value="Gfo/Idh/MocA-like_OxRdtase_N"/>
</dbReference>
<evidence type="ECO:0000256" key="1">
    <source>
        <dbReference type="ARBA" id="ARBA00023002"/>
    </source>
</evidence>
<dbReference type="InterPro" id="IPR050463">
    <property type="entry name" value="Gfo/Idh/MocA_oxidrdct_glycsds"/>
</dbReference>
<dbReference type="InterPro" id="IPR036291">
    <property type="entry name" value="NAD(P)-bd_dom_sf"/>
</dbReference>
<dbReference type="EMBL" id="UINC01014629">
    <property type="protein sequence ID" value="SVA62278.1"/>
    <property type="molecule type" value="Genomic_DNA"/>
</dbReference>
<dbReference type="Pfam" id="PF01408">
    <property type="entry name" value="GFO_IDH_MocA"/>
    <property type="match status" value="1"/>
</dbReference>
<proteinExistence type="predicted"/>
<evidence type="ECO:0000259" key="2">
    <source>
        <dbReference type="Pfam" id="PF01408"/>
    </source>
</evidence>
<dbReference type="Gene3D" id="3.40.50.720">
    <property type="entry name" value="NAD(P)-binding Rossmann-like Domain"/>
    <property type="match status" value="1"/>
</dbReference>
<accession>A0A381XC33</accession>
<dbReference type="GO" id="GO:0000166">
    <property type="term" value="F:nucleotide binding"/>
    <property type="evidence" value="ECO:0007669"/>
    <property type="project" value="InterPro"/>
</dbReference>
<reference evidence="3" key="1">
    <citation type="submission" date="2018-05" db="EMBL/GenBank/DDBJ databases">
        <authorList>
            <person name="Lanie J.A."/>
            <person name="Ng W.-L."/>
            <person name="Kazmierczak K.M."/>
            <person name="Andrzejewski T.M."/>
            <person name="Davidsen T.M."/>
            <person name="Wayne K.J."/>
            <person name="Tettelin H."/>
            <person name="Glass J.I."/>
            <person name="Rusch D."/>
            <person name="Podicherti R."/>
            <person name="Tsui H.-C.T."/>
            <person name="Winkler M.E."/>
        </authorList>
    </citation>
    <scope>NUCLEOTIDE SEQUENCE</scope>
</reference>
<dbReference type="SUPFAM" id="SSF51735">
    <property type="entry name" value="NAD(P)-binding Rossmann-fold domains"/>
    <property type="match status" value="1"/>
</dbReference>
<sequence length="133" mass="14637">MSQLRVAVVGAGPKGRQHVNVLHDFEDVDLVALCDPVDEVRDSVGDAFHVPNRYADLDAMLDVETLDAVFLGTPPQLNAPIAQICVERGLHTFLEKPPGMNTEETEALRDAVDRTGVKAMVGLNRRFHPIINR</sequence>
<protein>
    <recommendedName>
        <fullName evidence="2">Gfo/Idh/MocA-like oxidoreductase N-terminal domain-containing protein</fullName>
    </recommendedName>
</protein>
<dbReference type="PANTHER" id="PTHR43818:SF11">
    <property type="entry name" value="BCDNA.GH03377"/>
    <property type="match status" value="1"/>
</dbReference>
<dbReference type="GO" id="GO:0016491">
    <property type="term" value="F:oxidoreductase activity"/>
    <property type="evidence" value="ECO:0007669"/>
    <property type="project" value="UniProtKB-KW"/>
</dbReference>
<dbReference type="PANTHER" id="PTHR43818">
    <property type="entry name" value="BCDNA.GH03377"/>
    <property type="match status" value="1"/>
</dbReference>
<keyword evidence="1" id="KW-0560">Oxidoreductase</keyword>
<feature type="non-terminal residue" evidence="3">
    <location>
        <position position="133"/>
    </location>
</feature>
<gene>
    <name evidence="3" type="ORF">METZ01_LOCUS115132</name>
</gene>
<dbReference type="AlphaFoldDB" id="A0A381XC33"/>
<name>A0A381XC33_9ZZZZ</name>
<organism evidence="3">
    <name type="scientific">marine metagenome</name>
    <dbReference type="NCBI Taxonomy" id="408172"/>
    <lineage>
        <taxon>unclassified sequences</taxon>
        <taxon>metagenomes</taxon>
        <taxon>ecological metagenomes</taxon>
    </lineage>
</organism>